<evidence type="ECO:0000256" key="1">
    <source>
        <dbReference type="SAM" id="MobiDB-lite"/>
    </source>
</evidence>
<feature type="compositionally biased region" description="Pro residues" evidence="1">
    <location>
        <begin position="275"/>
        <end position="284"/>
    </location>
</feature>
<keyword evidence="2" id="KW-0732">Signal</keyword>
<feature type="chain" id="PRO_5004735791" evidence="2">
    <location>
        <begin position="22"/>
        <end position="297"/>
    </location>
</feature>
<feature type="compositionally biased region" description="Pro residues" evidence="1">
    <location>
        <begin position="239"/>
        <end position="261"/>
    </location>
</feature>
<feature type="region of interest" description="Disordered" evidence="1">
    <location>
        <begin position="212"/>
        <end position="297"/>
    </location>
</feature>
<feature type="signal peptide" evidence="2">
    <location>
        <begin position="1"/>
        <end position="21"/>
    </location>
</feature>
<protein>
    <submittedName>
        <fullName evidence="3">Putative formin-like 2</fullName>
    </submittedName>
</protein>
<evidence type="ECO:0000313" key="3">
    <source>
        <dbReference type="EMBL" id="JAB71723.1"/>
    </source>
</evidence>
<feature type="compositionally biased region" description="Low complexity" evidence="1">
    <location>
        <begin position="285"/>
        <end position="297"/>
    </location>
</feature>
<dbReference type="AlphaFoldDB" id="V5HE58"/>
<evidence type="ECO:0000256" key="2">
    <source>
        <dbReference type="SAM" id="SignalP"/>
    </source>
</evidence>
<organism evidence="3">
    <name type="scientific">Ixodes ricinus</name>
    <name type="common">Common tick</name>
    <name type="synonym">Acarus ricinus</name>
    <dbReference type="NCBI Taxonomy" id="34613"/>
    <lineage>
        <taxon>Eukaryota</taxon>
        <taxon>Metazoa</taxon>
        <taxon>Ecdysozoa</taxon>
        <taxon>Arthropoda</taxon>
        <taxon>Chelicerata</taxon>
        <taxon>Arachnida</taxon>
        <taxon>Acari</taxon>
        <taxon>Parasitiformes</taxon>
        <taxon>Ixodida</taxon>
        <taxon>Ixodoidea</taxon>
        <taxon>Ixodidae</taxon>
        <taxon>Ixodinae</taxon>
        <taxon>Ixodes</taxon>
    </lineage>
</organism>
<name>V5HE58_IXORI</name>
<accession>V5HE58</accession>
<sequence length="297" mass="33157">MDAHHLMLCVWLWLVCAYVECLPKVRLSSRQLIEGETPITIDFYVDDSVNATKEQVEDYLRDVILTTTADLQSYFVVDNIQIYYWIKYIKEEPGLKLALQSTKNTEYIYLDGAIDALKADFQDQDPPDIICLVTGRQIHNGDDVKKGYGYSTQKTLCETAVTMLLAYNLQHHNHISKMLAEMIRDSVDPKKVPYVHQKCTNLTDSMKNYLSKCKGSFEPEEPPEGPAQPSTEKQEVPETTPPSGPPSPPGPPPPPGPPAPSPETTTTVKPEAPKPEPPQPPETPEPTSTSTLTPDYC</sequence>
<reference evidence="3" key="1">
    <citation type="journal article" date="2015" name="Sci. Rep.">
        <title>Tissue- and time-dependent transcription in Ixodes ricinus salivary glands and midguts when blood feeding on the vertebrate host.</title>
        <authorList>
            <person name="Kotsyfakis M."/>
            <person name="Schwarz A."/>
            <person name="Erhart J."/>
            <person name="Ribeiro J.M."/>
        </authorList>
    </citation>
    <scope>NUCLEOTIDE SEQUENCE</scope>
    <source>
        <tissue evidence="3">Salivary gland and midgut</tissue>
    </source>
</reference>
<proteinExistence type="evidence at transcript level"/>
<dbReference type="PRINTS" id="PR01217">
    <property type="entry name" value="PRICHEXTENSN"/>
</dbReference>
<dbReference type="EMBL" id="GANP01012745">
    <property type="protein sequence ID" value="JAB71723.1"/>
    <property type="molecule type" value="mRNA"/>
</dbReference>